<dbReference type="EMBL" id="VSSQ01076476">
    <property type="protein sequence ID" value="MPN26815.1"/>
    <property type="molecule type" value="Genomic_DNA"/>
</dbReference>
<dbReference type="AlphaFoldDB" id="A0A645GJD1"/>
<reference evidence="1" key="1">
    <citation type="submission" date="2019-08" db="EMBL/GenBank/DDBJ databases">
        <authorList>
            <person name="Kucharzyk K."/>
            <person name="Murdoch R.W."/>
            <person name="Higgins S."/>
            <person name="Loffler F."/>
        </authorList>
    </citation>
    <scope>NUCLEOTIDE SEQUENCE</scope>
</reference>
<name>A0A645GJD1_9ZZZZ</name>
<sequence>MRNFPYTLPCNCYANHHKHKPEEKRDDTFHFFMAVGVPVVSGFIGELDSKQDDQRTCNV</sequence>
<proteinExistence type="predicted"/>
<gene>
    <name evidence="1" type="ORF">SDC9_174240</name>
</gene>
<protein>
    <submittedName>
        <fullName evidence="1">Uncharacterized protein</fullName>
    </submittedName>
</protein>
<organism evidence="1">
    <name type="scientific">bioreactor metagenome</name>
    <dbReference type="NCBI Taxonomy" id="1076179"/>
    <lineage>
        <taxon>unclassified sequences</taxon>
        <taxon>metagenomes</taxon>
        <taxon>ecological metagenomes</taxon>
    </lineage>
</organism>
<accession>A0A645GJD1</accession>
<evidence type="ECO:0000313" key="1">
    <source>
        <dbReference type="EMBL" id="MPN26815.1"/>
    </source>
</evidence>
<comment type="caution">
    <text evidence="1">The sequence shown here is derived from an EMBL/GenBank/DDBJ whole genome shotgun (WGS) entry which is preliminary data.</text>
</comment>